<feature type="compositionally biased region" description="Basic and acidic residues" evidence="1">
    <location>
        <begin position="259"/>
        <end position="277"/>
    </location>
</feature>
<dbReference type="AlphaFoldDB" id="A0A934RAW0"/>
<evidence type="ECO:0000256" key="2">
    <source>
        <dbReference type="SAM" id="SignalP"/>
    </source>
</evidence>
<dbReference type="RefSeq" id="WP_200277305.1">
    <property type="nucleotide sequence ID" value="NZ_JAENII010000003.1"/>
</dbReference>
<organism evidence="3 4">
    <name type="scientific">Haloferula rosea</name>
    <dbReference type="NCBI Taxonomy" id="490093"/>
    <lineage>
        <taxon>Bacteria</taxon>
        <taxon>Pseudomonadati</taxon>
        <taxon>Verrucomicrobiota</taxon>
        <taxon>Verrucomicrobiia</taxon>
        <taxon>Verrucomicrobiales</taxon>
        <taxon>Verrucomicrobiaceae</taxon>
        <taxon>Haloferula</taxon>
    </lineage>
</organism>
<name>A0A934RAW0_9BACT</name>
<dbReference type="EMBL" id="JAENII010000003">
    <property type="protein sequence ID" value="MBK1826393.1"/>
    <property type="molecule type" value="Genomic_DNA"/>
</dbReference>
<protein>
    <submittedName>
        <fullName evidence="3">DUF3472 domain-containing protein</fullName>
    </submittedName>
</protein>
<evidence type="ECO:0000313" key="4">
    <source>
        <dbReference type="Proteomes" id="UP000658278"/>
    </source>
</evidence>
<evidence type="ECO:0000256" key="1">
    <source>
        <dbReference type="SAM" id="MobiDB-lite"/>
    </source>
</evidence>
<comment type="caution">
    <text evidence="3">The sequence shown here is derived from an EMBL/GenBank/DDBJ whole genome shotgun (WGS) entry which is preliminary data.</text>
</comment>
<dbReference type="InterPro" id="IPR021862">
    <property type="entry name" value="DUF3472"/>
</dbReference>
<proteinExistence type="predicted"/>
<gene>
    <name evidence="3" type="ORF">JIN81_05150</name>
</gene>
<feature type="chain" id="PRO_5037197327" evidence="2">
    <location>
        <begin position="23"/>
        <end position="287"/>
    </location>
</feature>
<keyword evidence="2" id="KW-0732">Signal</keyword>
<accession>A0A934RAW0</accession>
<sequence>MKRSSMLAAMLAATALTGSANAIEPAELAKRQCRSIHLGYPAPASEWALIDVIAEKSAPGTYFCALGFNRGYFGMQELASGKKVVIFSVWDKHDPNNKTDRQQDTAEANRVGVIEVGDGVRKGRFSGEGTGSQSFYDYDWKIGEPVRFAVHAKPEGEFTTYTGQFYDASRKQWQLMASFRTHSGAPLAGLYSFVEDFRRNYESAKIARRARFVNGWAMDTKGAWHPLIQARFTADPTPSNAIDAAPVEDGFFLQTGGDTKNEKTKLRDMMKRPKPAADKPALSDLKL</sequence>
<dbReference type="Proteomes" id="UP000658278">
    <property type="component" value="Unassembled WGS sequence"/>
</dbReference>
<feature type="signal peptide" evidence="2">
    <location>
        <begin position="1"/>
        <end position="22"/>
    </location>
</feature>
<keyword evidence="4" id="KW-1185">Reference proteome</keyword>
<dbReference type="Pfam" id="PF11958">
    <property type="entry name" value="DUF3472"/>
    <property type="match status" value="1"/>
</dbReference>
<feature type="region of interest" description="Disordered" evidence="1">
    <location>
        <begin position="253"/>
        <end position="287"/>
    </location>
</feature>
<reference evidence="3" key="1">
    <citation type="submission" date="2021-01" db="EMBL/GenBank/DDBJ databases">
        <title>Modified the classification status of verrucomicrobia.</title>
        <authorList>
            <person name="Feng X."/>
        </authorList>
    </citation>
    <scope>NUCLEOTIDE SEQUENCE</scope>
    <source>
        <strain evidence="3">KCTC 22201</strain>
    </source>
</reference>
<evidence type="ECO:0000313" key="3">
    <source>
        <dbReference type="EMBL" id="MBK1826393.1"/>
    </source>
</evidence>